<evidence type="ECO:0000313" key="3">
    <source>
        <dbReference type="Proteomes" id="UP000500857"/>
    </source>
</evidence>
<gene>
    <name evidence="2" type="ORF">HCG48_07775</name>
</gene>
<dbReference type="EMBL" id="CP051167">
    <property type="protein sequence ID" value="QIZ70491.1"/>
    <property type="molecule type" value="Genomic_DNA"/>
</dbReference>
<proteinExistence type="predicted"/>
<name>A0A6H1TVA6_9CYAN</name>
<feature type="chain" id="PRO_5026004974" evidence="1">
    <location>
        <begin position="28"/>
        <end position="155"/>
    </location>
</feature>
<evidence type="ECO:0000313" key="2">
    <source>
        <dbReference type="EMBL" id="QIZ70491.1"/>
    </source>
</evidence>
<keyword evidence="3" id="KW-1185">Reference proteome</keyword>
<dbReference type="AlphaFoldDB" id="A0A6H1TVA6"/>
<keyword evidence="1" id="KW-0732">Signal</keyword>
<feature type="signal peptide" evidence="1">
    <location>
        <begin position="1"/>
        <end position="27"/>
    </location>
</feature>
<sequence>MKSMIHLTLVTFSAIAGIAIAPSPAKAENADRDTMTQPLTELSDGTHFYGEVGDPKQGGSAYSIFTKNGETVRGIYYIYQTGNITCYRGKVRPKAIDNADVATPSRAAYGFSDASPWDFYQNETVDLEGFQKLATAQIPDTAIDEFKECQNLDYR</sequence>
<accession>A0A6H1TVA6</accession>
<protein>
    <submittedName>
        <fullName evidence="2">Uncharacterized protein</fullName>
    </submittedName>
</protein>
<dbReference type="Proteomes" id="UP000500857">
    <property type="component" value="Chromosome"/>
</dbReference>
<evidence type="ECO:0000256" key="1">
    <source>
        <dbReference type="SAM" id="SignalP"/>
    </source>
</evidence>
<organism evidence="2 3">
    <name type="scientific">Oxynema aestuarii AP17</name>
    <dbReference type="NCBI Taxonomy" id="2064643"/>
    <lineage>
        <taxon>Bacteria</taxon>
        <taxon>Bacillati</taxon>
        <taxon>Cyanobacteriota</taxon>
        <taxon>Cyanophyceae</taxon>
        <taxon>Oscillatoriophycideae</taxon>
        <taxon>Oscillatoriales</taxon>
        <taxon>Oscillatoriaceae</taxon>
        <taxon>Oxynema</taxon>
        <taxon>Oxynema aestuarii</taxon>
    </lineage>
</organism>
<dbReference type="RefSeq" id="WP_168568646.1">
    <property type="nucleotide sequence ID" value="NZ_CP051167.1"/>
</dbReference>
<dbReference type="KEGG" id="oxy:HCG48_07775"/>
<reference evidence="2 3" key="1">
    <citation type="submission" date="2020-04" db="EMBL/GenBank/DDBJ databases">
        <authorList>
            <person name="Basu S."/>
            <person name="Maruthanayagam V."/>
            <person name="Chakraborty S."/>
            <person name="Pramanik A."/>
            <person name="Mukherjee J."/>
            <person name="Brink B."/>
        </authorList>
    </citation>
    <scope>NUCLEOTIDE SEQUENCE [LARGE SCALE GENOMIC DNA]</scope>
    <source>
        <strain evidence="2 3">AP17</strain>
    </source>
</reference>